<evidence type="ECO:0000256" key="2">
    <source>
        <dbReference type="ARBA" id="ARBA00023136"/>
    </source>
</evidence>
<organism evidence="5">
    <name type="scientific">marine metagenome</name>
    <dbReference type="NCBI Taxonomy" id="408172"/>
    <lineage>
        <taxon>unclassified sequences</taxon>
        <taxon>metagenomes</taxon>
        <taxon>ecological metagenomes</taxon>
    </lineage>
</organism>
<sequence length="246" mass="28457">MVGCGSRSVEIPEIGEFEADRVLFERGREAIDEGNWSVAREYFTQIRDNYPQSDYRAESRLQIGDSYEGEGTLESYVRALEAYQDFMSLYPTHPRVAYAQYKVGMVHLRQMNSAERDQTETLNAIAEFEIFVARYPADHELMAQVRQALRSARDRLSEHDYLVGSFYFRFRNYAGAISRFRQILENDPGYTGRDRVYLQLAVSLAETQQTAEAIPYLSRVLEEFDNSEHAGDARRLLDELTSAQER</sequence>
<dbReference type="NCBIfam" id="TIGR03302">
    <property type="entry name" value="OM_YfiO"/>
    <property type="match status" value="1"/>
</dbReference>
<dbReference type="InterPro" id="IPR011990">
    <property type="entry name" value="TPR-like_helical_dom_sf"/>
</dbReference>
<evidence type="ECO:0000256" key="3">
    <source>
        <dbReference type="ARBA" id="ARBA00023237"/>
    </source>
</evidence>
<dbReference type="Gene3D" id="1.25.40.10">
    <property type="entry name" value="Tetratricopeptide repeat domain"/>
    <property type="match status" value="1"/>
</dbReference>
<protein>
    <recommendedName>
        <fullName evidence="4">Outer membrane lipoprotein BamD-like domain-containing protein</fullName>
    </recommendedName>
</protein>
<dbReference type="InterPro" id="IPR039565">
    <property type="entry name" value="BamD-like"/>
</dbReference>
<evidence type="ECO:0000313" key="5">
    <source>
        <dbReference type="EMBL" id="SVA35561.1"/>
    </source>
</evidence>
<accession>A0A381V6D8</accession>
<proteinExistence type="predicted"/>
<evidence type="ECO:0000259" key="4">
    <source>
        <dbReference type="Pfam" id="PF13525"/>
    </source>
</evidence>
<reference evidence="5" key="1">
    <citation type="submission" date="2018-05" db="EMBL/GenBank/DDBJ databases">
        <authorList>
            <person name="Lanie J.A."/>
            <person name="Ng W.-L."/>
            <person name="Kazmierczak K.M."/>
            <person name="Andrzejewski T.M."/>
            <person name="Davidsen T.M."/>
            <person name="Wayne K.J."/>
            <person name="Tettelin H."/>
            <person name="Glass J.I."/>
            <person name="Rusch D."/>
            <person name="Podicherti R."/>
            <person name="Tsui H.-C.T."/>
            <person name="Winkler M.E."/>
        </authorList>
    </citation>
    <scope>NUCLEOTIDE SEQUENCE</scope>
</reference>
<dbReference type="Pfam" id="PF13525">
    <property type="entry name" value="YfiO"/>
    <property type="match status" value="1"/>
</dbReference>
<dbReference type="Pfam" id="PF13174">
    <property type="entry name" value="TPR_6"/>
    <property type="match status" value="1"/>
</dbReference>
<dbReference type="InterPro" id="IPR017689">
    <property type="entry name" value="BamD"/>
</dbReference>
<keyword evidence="1" id="KW-0732">Signal</keyword>
<dbReference type="AlphaFoldDB" id="A0A381V6D8"/>
<keyword evidence="2" id="KW-0472">Membrane</keyword>
<dbReference type="PROSITE" id="PS50005">
    <property type="entry name" value="TPR"/>
    <property type="match status" value="1"/>
</dbReference>
<dbReference type="InterPro" id="IPR019734">
    <property type="entry name" value="TPR_rpt"/>
</dbReference>
<dbReference type="SUPFAM" id="SSF48452">
    <property type="entry name" value="TPR-like"/>
    <property type="match status" value="1"/>
</dbReference>
<gene>
    <name evidence="5" type="ORF">METZ01_LOCUS88415</name>
</gene>
<evidence type="ECO:0000256" key="1">
    <source>
        <dbReference type="ARBA" id="ARBA00022729"/>
    </source>
</evidence>
<keyword evidence="3" id="KW-0998">Cell outer membrane</keyword>
<name>A0A381V6D8_9ZZZZ</name>
<dbReference type="EMBL" id="UINC01007890">
    <property type="protein sequence ID" value="SVA35561.1"/>
    <property type="molecule type" value="Genomic_DNA"/>
</dbReference>
<feature type="domain" description="Outer membrane lipoprotein BamD-like" evidence="4">
    <location>
        <begin position="21"/>
        <end position="190"/>
    </location>
</feature>